<protein>
    <submittedName>
        <fullName evidence="2">Xylose isomerase-like TIM barrel</fullName>
    </submittedName>
</protein>
<dbReference type="InterPro" id="IPR050312">
    <property type="entry name" value="IolE/XylAMocC-like"/>
</dbReference>
<dbReference type="Proteomes" id="UP000317369">
    <property type="component" value="Chromosome"/>
</dbReference>
<organism evidence="2 3">
    <name type="scientific">Poriferisphaera corsica</name>
    <dbReference type="NCBI Taxonomy" id="2528020"/>
    <lineage>
        <taxon>Bacteria</taxon>
        <taxon>Pseudomonadati</taxon>
        <taxon>Planctomycetota</taxon>
        <taxon>Phycisphaerae</taxon>
        <taxon>Phycisphaerales</taxon>
        <taxon>Phycisphaeraceae</taxon>
        <taxon>Poriferisphaera</taxon>
    </lineage>
</organism>
<gene>
    <name evidence="2" type="ORF">KS4_04940</name>
</gene>
<dbReference type="AlphaFoldDB" id="A0A517YQF5"/>
<dbReference type="GO" id="GO:0016853">
    <property type="term" value="F:isomerase activity"/>
    <property type="evidence" value="ECO:0007669"/>
    <property type="project" value="UniProtKB-KW"/>
</dbReference>
<dbReference type="Gene3D" id="3.20.20.150">
    <property type="entry name" value="Divalent-metal-dependent TIM barrel enzymes"/>
    <property type="match status" value="1"/>
</dbReference>
<dbReference type="Pfam" id="PF01261">
    <property type="entry name" value="AP_endonuc_2"/>
    <property type="match status" value="1"/>
</dbReference>
<proteinExistence type="predicted"/>
<sequence>MPENNIPIGLQLYSVRQDVEKNLPAVLKEIASWGLTGVEFAGFFNYPAKELKQLLDDNNLIAYSSHVPIHILEQYVHAISDYHAEIGCNNLIISWLPENKRNSEASTIQTANELQSITELLKHNNQSFGFHCHAEDVTPLESGKSPWQILAENTPTDFIMQYDTANGMHGGADPVLPITQLPGRTISLHLKEFKGTPGTPDGQGQAVIGEGDVPWKEVFEAAESVGGTRYYIIEQEGHPTLNPMQAAKKCFENLKAMGK</sequence>
<dbReference type="EMBL" id="CP036425">
    <property type="protein sequence ID" value="QDU32462.1"/>
    <property type="molecule type" value="Genomic_DNA"/>
</dbReference>
<keyword evidence="3" id="KW-1185">Reference proteome</keyword>
<dbReference type="InterPro" id="IPR036237">
    <property type="entry name" value="Xyl_isomerase-like_sf"/>
</dbReference>
<dbReference type="OrthoDB" id="6258928at2"/>
<dbReference type="PANTHER" id="PTHR12110">
    <property type="entry name" value="HYDROXYPYRUVATE ISOMERASE"/>
    <property type="match status" value="1"/>
</dbReference>
<dbReference type="InterPro" id="IPR013022">
    <property type="entry name" value="Xyl_isomerase-like_TIM-brl"/>
</dbReference>
<keyword evidence="2" id="KW-0413">Isomerase</keyword>
<evidence type="ECO:0000313" key="3">
    <source>
        <dbReference type="Proteomes" id="UP000317369"/>
    </source>
</evidence>
<name>A0A517YQF5_9BACT</name>
<evidence type="ECO:0000313" key="2">
    <source>
        <dbReference type="EMBL" id="QDU32462.1"/>
    </source>
</evidence>
<dbReference type="PANTHER" id="PTHR12110:SF41">
    <property type="entry name" value="INOSOSE DEHYDRATASE"/>
    <property type="match status" value="1"/>
</dbReference>
<dbReference type="RefSeq" id="WP_145074092.1">
    <property type="nucleotide sequence ID" value="NZ_CP036425.1"/>
</dbReference>
<dbReference type="KEGG" id="pcor:KS4_04940"/>
<reference evidence="2 3" key="1">
    <citation type="submission" date="2019-02" db="EMBL/GenBank/DDBJ databases">
        <title>Deep-cultivation of Planctomycetes and their phenomic and genomic characterization uncovers novel biology.</title>
        <authorList>
            <person name="Wiegand S."/>
            <person name="Jogler M."/>
            <person name="Boedeker C."/>
            <person name="Pinto D."/>
            <person name="Vollmers J."/>
            <person name="Rivas-Marin E."/>
            <person name="Kohn T."/>
            <person name="Peeters S.H."/>
            <person name="Heuer A."/>
            <person name="Rast P."/>
            <person name="Oberbeckmann S."/>
            <person name="Bunk B."/>
            <person name="Jeske O."/>
            <person name="Meyerdierks A."/>
            <person name="Storesund J.E."/>
            <person name="Kallscheuer N."/>
            <person name="Luecker S."/>
            <person name="Lage O.M."/>
            <person name="Pohl T."/>
            <person name="Merkel B.J."/>
            <person name="Hornburger P."/>
            <person name="Mueller R.-W."/>
            <person name="Bruemmer F."/>
            <person name="Labrenz M."/>
            <person name="Spormann A.M."/>
            <person name="Op den Camp H."/>
            <person name="Overmann J."/>
            <person name="Amann R."/>
            <person name="Jetten M.S.M."/>
            <person name="Mascher T."/>
            <person name="Medema M.H."/>
            <person name="Devos D.P."/>
            <person name="Kaster A.-K."/>
            <person name="Ovreas L."/>
            <person name="Rohde M."/>
            <person name="Galperin M.Y."/>
            <person name="Jogler C."/>
        </authorList>
    </citation>
    <scope>NUCLEOTIDE SEQUENCE [LARGE SCALE GENOMIC DNA]</scope>
    <source>
        <strain evidence="2 3">KS4</strain>
    </source>
</reference>
<feature type="domain" description="Xylose isomerase-like TIM barrel" evidence="1">
    <location>
        <begin position="28"/>
        <end position="254"/>
    </location>
</feature>
<evidence type="ECO:0000259" key="1">
    <source>
        <dbReference type="Pfam" id="PF01261"/>
    </source>
</evidence>
<dbReference type="SUPFAM" id="SSF51658">
    <property type="entry name" value="Xylose isomerase-like"/>
    <property type="match status" value="1"/>
</dbReference>
<accession>A0A517YQF5</accession>